<dbReference type="Gene3D" id="3.30.420.10">
    <property type="entry name" value="Ribonuclease H-like superfamily/Ribonuclease H"/>
    <property type="match status" value="1"/>
</dbReference>
<reference evidence="2 3" key="1">
    <citation type="journal article" date="2019" name="Sci. Rep.">
        <title>Orb-weaving spider Araneus ventricosus genome elucidates the spidroin gene catalogue.</title>
        <authorList>
            <person name="Kono N."/>
            <person name="Nakamura H."/>
            <person name="Ohtoshi R."/>
            <person name="Moran D.A.P."/>
            <person name="Shinohara A."/>
            <person name="Yoshida Y."/>
            <person name="Fujiwara M."/>
            <person name="Mori M."/>
            <person name="Tomita M."/>
            <person name="Arakawa K."/>
        </authorList>
    </citation>
    <scope>NUCLEOTIDE SEQUENCE [LARGE SCALE GENOMIC DNA]</scope>
</reference>
<sequence length="112" mass="13046">MFVRFQRRTELFLDRKTVSFKTDGGLEFCNKDLDNFLELQGIDQEETNPYTPKQNAVAEMYNLTALDGVKALLKSNGAAQRFWGEALLCFTYTWSRVCQKDYKKTPFENIQV</sequence>
<accession>A0A4Y2FAT3</accession>
<protein>
    <recommendedName>
        <fullName evidence="1">Integrase catalytic domain-containing protein</fullName>
    </recommendedName>
</protein>
<dbReference type="GO" id="GO:0015074">
    <property type="term" value="P:DNA integration"/>
    <property type="evidence" value="ECO:0007669"/>
    <property type="project" value="InterPro"/>
</dbReference>
<dbReference type="InterPro" id="IPR012337">
    <property type="entry name" value="RNaseH-like_sf"/>
</dbReference>
<dbReference type="PANTHER" id="PTHR42648">
    <property type="entry name" value="TRANSPOSASE, PUTATIVE-RELATED"/>
    <property type="match status" value="1"/>
</dbReference>
<dbReference type="EMBL" id="BGPR01000858">
    <property type="protein sequence ID" value="GBM38097.1"/>
    <property type="molecule type" value="Genomic_DNA"/>
</dbReference>
<dbReference type="OrthoDB" id="413361at2759"/>
<dbReference type="PANTHER" id="PTHR42648:SF24">
    <property type="entry name" value="INTEGRASE CATALYTIC DOMAIN-CONTAINING PROTEIN"/>
    <property type="match status" value="1"/>
</dbReference>
<dbReference type="InterPro" id="IPR036397">
    <property type="entry name" value="RNaseH_sf"/>
</dbReference>
<proteinExistence type="predicted"/>
<dbReference type="PROSITE" id="PS50994">
    <property type="entry name" value="INTEGRASE"/>
    <property type="match status" value="1"/>
</dbReference>
<dbReference type="Proteomes" id="UP000499080">
    <property type="component" value="Unassembled WGS sequence"/>
</dbReference>
<feature type="domain" description="Integrase catalytic" evidence="1">
    <location>
        <begin position="1"/>
        <end position="112"/>
    </location>
</feature>
<comment type="caution">
    <text evidence="2">The sequence shown here is derived from an EMBL/GenBank/DDBJ whole genome shotgun (WGS) entry which is preliminary data.</text>
</comment>
<evidence type="ECO:0000313" key="3">
    <source>
        <dbReference type="Proteomes" id="UP000499080"/>
    </source>
</evidence>
<name>A0A4Y2FAT3_ARAVE</name>
<dbReference type="InterPro" id="IPR039537">
    <property type="entry name" value="Retrotran_Ty1/copia-like"/>
</dbReference>
<organism evidence="2 3">
    <name type="scientific">Araneus ventricosus</name>
    <name type="common">Orbweaver spider</name>
    <name type="synonym">Epeira ventricosa</name>
    <dbReference type="NCBI Taxonomy" id="182803"/>
    <lineage>
        <taxon>Eukaryota</taxon>
        <taxon>Metazoa</taxon>
        <taxon>Ecdysozoa</taxon>
        <taxon>Arthropoda</taxon>
        <taxon>Chelicerata</taxon>
        <taxon>Arachnida</taxon>
        <taxon>Araneae</taxon>
        <taxon>Araneomorphae</taxon>
        <taxon>Entelegynae</taxon>
        <taxon>Araneoidea</taxon>
        <taxon>Araneidae</taxon>
        <taxon>Araneus</taxon>
    </lineage>
</organism>
<evidence type="ECO:0000259" key="1">
    <source>
        <dbReference type="PROSITE" id="PS50994"/>
    </source>
</evidence>
<gene>
    <name evidence="2" type="ORF">AVEN_40972_1</name>
</gene>
<dbReference type="GO" id="GO:0003676">
    <property type="term" value="F:nucleic acid binding"/>
    <property type="evidence" value="ECO:0007669"/>
    <property type="project" value="InterPro"/>
</dbReference>
<dbReference type="AlphaFoldDB" id="A0A4Y2FAT3"/>
<keyword evidence="3" id="KW-1185">Reference proteome</keyword>
<evidence type="ECO:0000313" key="2">
    <source>
        <dbReference type="EMBL" id="GBM38097.1"/>
    </source>
</evidence>
<dbReference type="InterPro" id="IPR001584">
    <property type="entry name" value="Integrase_cat-core"/>
</dbReference>
<dbReference type="SUPFAM" id="SSF53098">
    <property type="entry name" value="Ribonuclease H-like"/>
    <property type="match status" value="1"/>
</dbReference>